<feature type="compositionally biased region" description="Pro residues" evidence="6">
    <location>
        <begin position="369"/>
        <end position="391"/>
    </location>
</feature>
<feature type="transmembrane region" description="Helical" evidence="7">
    <location>
        <begin position="21"/>
        <end position="41"/>
    </location>
</feature>
<evidence type="ECO:0000256" key="7">
    <source>
        <dbReference type="SAM" id="Phobius"/>
    </source>
</evidence>
<evidence type="ECO:0000256" key="2">
    <source>
        <dbReference type="ARBA" id="ARBA00009773"/>
    </source>
</evidence>
<dbReference type="OrthoDB" id="9799225at2"/>
<protein>
    <submittedName>
        <fullName evidence="8">AI-2 transport protein TqsA</fullName>
    </submittedName>
</protein>
<keyword evidence="4 7" id="KW-1133">Transmembrane helix</keyword>
<dbReference type="KEGG" id="gom:D7316_05330"/>
<evidence type="ECO:0000313" key="8">
    <source>
        <dbReference type="EMBL" id="AZG48709.1"/>
    </source>
</evidence>
<comment type="similarity">
    <text evidence="2">Belongs to the autoinducer-2 exporter (AI-2E) (TC 2.A.86) family.</text>
</comment>
<dbReference type="InterPro" id="IPR002549">
    <property type="entry name" value="AI-2E-like"/>
</dbReference>
<feature type="transmembrane region" description="Helical" evidence="7">
    <location>
        <begin position="47"/>
        <end position="64"/>
    </location>
</feature>
<dbReference type="PANTHER" id="PTHR21716">
    <property type="entry name" value="TRANSMEMBRANE PROTEIN"/>
    <property type="match status" value="1"/>
</dbReference>
<organism evidence="8 9">
    <name type="scientific">Gordonia insulae</name>
    <dbReference type="NCBI Taxonomy" id="2420509"/>
    <lineage>
        <taxon>Bacteria</taxon>
        <taxon>Bacillati</taxon>
        <taxon>Actinomycetota</taxon>
        <taxon>Actinomycetes</taxon>
        <taxon>Mycobacteriales</taxon>
        <taxon>Gordoniaceae</taxon>
        <taxon>Gordonia</taxon>
    </lineage>
</organism>
<comment type="subcellular location">
    <subcellularLocation>
        <location evidence="1">Membrane</location>
        <topology evidence="1">Multi-pass membrane protein</topology>
    </subcellularLocation>
</comment>
<dbReference type="PANTHER" id="PTHR21716:SF64">
    <property type="entry name" value="AI-2 TRANSPORT PROTEIN TQSA"/>
    <property type="match status" value="1"/>
</dbReference>
<keyword evidence="5 7" id="KW-0472">Membrane</keyword>
<keyword evidence="3 7" id="KW-0812">Transmembrane</keyword>
<evidence type="ECO:0000256" key="4">
    <source>
        <dbReference type="ARBA" id="ARBA00022989"/>
    </source>
</evidence>
<feature type="transmembrane region" description="Helical" evidence="7">
    <location>
        <begin position="272"/>
        <end position="290"/>
    </location>
</feature>
<sequence>MTVEQSATDDEKADWSIPRGTIVLLTIAGLIVTVGGMKAVAGLVGPIFLALMLTVAVQPIPAWLRRKGLPTWVAFLATLLAVYGILLALFGSLVFSVARLATILPEYSDKFQQLLDNFQKLLTDHGVSQDKVHQTISHMDPGKALGYVTTLLESTLSIASSLVLVLALLLFMSADAISFDKRINFLRNQRADIAGAFSSFARGTRSYLLVSTVFGLIVAVFDTGFLWLIGVPLPVLWGLLSFITNYIPNIGFVIGLIPPALLALLDGGVGQMLLVIAVYSVINVIIQSVIQPKFVGDAVGLSTTLTFLSLVFWAWVIGPLGAILAVPLTLMSKALLIDIDPATRWADVLLASSAPKEAVTPPDSADAVEPPPDSTPPDSPPPAPVGTPTPPADAADEPDRSATPDDSGGSTQPN</sequence>
<evidence type="ECO:0000256" key="6">
    <source>
        <dbReference type="SAM" id="MobiDB-lite"/>
    </source>
</evidence>
<evidence type="ECO:0000256" key="5">
    <source>
        <dbReference type="ARBA" id="ARBA00023136"/>
    </source>
</evidence>
<dbReference type="EMBL" id="CP033972">
    <property type="protein sequence ID" value="AZG48709.1"/>
    <property type="molecule type" value="Genomic_DNA"/>
</dbReference>
<dbReference type="GO" id="GO:0016020">
    <property type="term" value="C:membrane"/>
    <property type="evidence" value="ECO:0007669"/>
    <property type="project" value="UniProtKB-SubCell"/>
</dbReference>
<dbReference type="GO" id="GO:0055085">
    <property type="term" value="P:transmembrane transport"/>
    <property type="evidence" value="ECO:0007669"/>
    <property type="project" value="TreeGrafter"/>
</dbReference>
<feature type="transmembrane region" description="Helical" evidence="7">
    <location>
        <begin position="156"/>
        <end position="177"/>
    </location>
</feature>
<feature type="transmembrane region" description="Helical" evidence="7">
    <location>
        <begin position="310"/>
        <end position="330"/>
    </location>
</feature>
<dbReference type="AlphaFoldDB" id="A0A3G8JVR6"/>
<evidence type="ECO:0000313" key="9">
    <source>
        <dbReference type="Proteomes" id="UP000271469"/>
    </source>
</evidence>
<keyword evidence="9" id="KW-1185">Reference proteome</keyword>
<accession>A0A3G8JVR6</accession>
<name>A0A3G8JVR6_9ACTN</name>
<dbReference type="Pfam" id="PF01594">
    <property type="entry name" value="AI-2E_transport"/>
    <property type="match status" value="1"/>
</dbReference>
<dbReference type="RefSeq" id="WP_124710875.1">
    <property type="nucleotide sequence ID" value="NZ_CP033972.1"/>
</dbReference>
<evidence type="ECO:0000256" key="3">
    <source>
        <dbReference type="ARBA" id="ARBA00022692"/>
    </source>
</evidence>
<feature type="region of interest" description="Disordered" evidence="6">
    <location>
        <begin position="356"/>
        <end position="414"/>
    </location>
</feature>
<feature type="transmembrane region" description="Helical" evidence="7">
    <location>
        <begin position="71"/>
        <end position="98"/>
    </location>
</feature>
<gene>
    <name evidence="8" type="primary">tqsA_2</name>
    <name evidence="8" type="ORF">D7316_05330</name>
</gene>
<proteinExistence type="inferred from homology"/>
<reference evidence="8 9" key="1">
    <citation type="submission" date="2018-11" db="EMBL/GenBank/DDBJ databases">
        <title>Gordonia insulae sp. nov., isolated from an island soil.</title>
        <authorList>
            <person name="Kim Y.S."/>
            <person name="Kim S.B."/>
        </authorList>
    </citation>
    <scope>NUCLEOTIDE SEQUENCE [LARGE SCALE GENOMIC DNA]</scope>
    <source>
        <strain evidence="8 9">MMS17-SY073</strain>
    </source>
</reference>
<feature type="transmembrane region" description="Helical" evidence="7">
    <location>
        <begin position="207"/>
        <end position="229"/>
    </location>
</feature>
<feature type="transmembrane region" description="Helical" evidence="7">
    <location>
        <begin position="235"/>
        <end position="265"/>
    </location>
</feature>
<dbReference type="Proteomes" id="UP000271469">
    <property type="component" value="Chromosome"/>
</dbReference>
<evidence type="ECO:0000256" key="1">
    <source>
        <dbReference type="ARBA" id="ARBA00004141"/>
    </source>
</evidence>